<dbReference type="Pfam" id="PF00107">
    <property type="entry name" value="ADH_zinc_N"/>
    <property type="match status" value="1"/>
</dbReference>
<evidence type="ECO:0000256" key="2">
    <source>
        <dbReference type="ARBA" id="ARBA00022833"/>
    </source>
</evidence>
<dbReference type="Gene3D" id="3.90.180.10">
    <property type="entry name" value="Medium-chain alcohol dehydrogenases, catalytic domain"/>
    <property type="match status" value="1"/>
</dbReference>
<evidence type="ECO:0000313" key="7">
    <source>
        <dbReference type="EMBL" id="SHF24973.1"/>
    </source>
</evidence>
<dbReference type="AlphaFoldDB" id="A0A1M5A3V2"/>
<protein>
    <submittedName>
        <fullName evidence="7">Threonine dehydrogenase</fullName>
    </submittedName>
</protein>
<dbReference type="InterPro" id="IPR036291">
    <property type="entry name" value="NAD(P)-bd_dom_sf"/>
</dbReference>
<keyword evidence="2 4" id="KW-0862">Zinc</keyword>
<evidence type="ECO:0000259" key="5">
    <source>
        <dbReference type="Pfam" id="PF00107"/>
    </source>
</evidence>
<dbReference type="InterPro" id="IPR050129">
    <property type="entry name" value="Zn_alcohol_dh"/>
</dbReference>
<dbReference type="PROSITE" id="PS00059">
    <property type="entry name" value="ADH_ZINC"/>
    <property type="match status" value="1"/>
</dbReference>
<dbReference type="OrthoDB" id="9787435at2"/>
<feature type="domain" description="Alcohol dehydrogenase-like N-terminal" evidence="6">
    <location>
        <begin position="35"/>
        <end position="115"/>
    </location>
</feature>
<dbReference type="GO" id="GO:0016491">
    <property type="term" value="F:oxidoreductase activity"/>
    <property type="evidence" value="ECO:0007669"/>
    <property type="project" value="UniProtKB-KW"/>
</dbReference>
<feature type="domain" description="Alcohol dehydrogenase-like C-terminal" evidence="5">
    <location>
        <begin position="175"/>
        <end position="270"/>
    </location>
</feature>
<dbReference type="PANTHER" id="PTHR43401:SF2">
    <property type="entry name" value="L-THREONINE 3-DEHYDROGENASE"/>
    <property type="match status" value="1"/>
</dbReference>
<dbReference type="SUPFAM" id="SSF50129">
    <property type="entry name" value="GroES-like"/>
    <property type="match status" value="1"/>
</dbReference>
<dbReference type="Pfam" id="PF08240">
    <property type="entry name" value="ADH_N"/>
    <property type="match status" value="1"/>
</dbReference>
<keyword evidence="1 4" id="KW-0479">Metal-binding</keyword>
<dbReference type="STRING" id="1122155.SAMN02745158_03021"/>
<comment type="similarity">
    <text evidence="4">Belongs to the zinc-containing alcohol dehydrogenase family.</text>
</comment>
<dbReference type="PANTHER" id="PTHR43401">
    <property type="entry name" value="L-THREONINE 3-DEHYDROGENASE"/>
    <property type="match status" value="1"/>
</dbReference>
<evidence type="ECO:0000256" key="3">
    <source>
        <dbReference type="ARBA" id="ARBA00023002"/>
    </source>
</evidence>
<reference evidence="7 8" key="1">
    <citation type="submission" date="2016-11" db="EMBL/GenBank/DDBJ databases">
        <authorList>
            <person name="Jaros S."/>
            <person name="Januszkiewicz K."/>
            <person name="Wedrychowicz H."/>
        </authorList>
    </citation>
    <scope>NUCLEOTIDE SEQUENCE [LARGE SCALE GENOMIC DNA]</scope>
    <source>
        <strain evidence="7 8">DSM 17459</strain>
    </source>
</reference>
<dbReference type="InterPro" id="IPR013149">
    <property type="entry name" value="ADH-like_C"/>
</dbReference>
<evidence type="ECO:0000256" key="1">
    <source>
        <dbReference type="ARBA" id="ARBA00022723"/>
    </source>
</evidence>
<name>A0A1M5A3V2_9CLOT</name>
<sequence length="350" mass="39090">MKALVVEKPGVLQVQDVSEPSMGDYEARCQMLYGATCTGTDLAVIDGTFAWGNVYPSIIGHESIGRVIEVGKKVRNFKVGDLVARVYTRETEGMGLSWGGMCEYGLALDHQAMQLDGLDKSEWEYYRVNQVIPEGIIDPMDATMIITWRENLSWVNRMGVKEGDRVLVIGSGANGISIGAMCAIKGAHVIMLGSASRKGSALGAGMQEYIDYRSQKDVETLIETHKGQTDYIIDATGKKEALTPYMTCLKTGGTVAVYGMDDYYSYSFNPILGPVSFRFYNAVYDEAETHQEVIELIRSGRLDASNWLDKNHIFTWENAPEAYEYVRSKKAIKSVIRLYQTEEEKGQWRK</sequence>
<evidence type="ECO:0000313" key="8">
    <source>
        <dbReference type="Proteomes" id="UP000184245"/>
    </source>
</evidence>
<dbReference type="Gene3D" id="3.40.50.720">
    <property type="entry name" value="NAD(P)-binding Rossmann-like Domain"/>
    <property type="match status" value="1"/>
</dbReference>
<keyword evidence="3" id="KW-0560">Oxidoreductase</keyword>
<proteinExistence type="inferred from homology"/>
<comment type="cofactor">
    <cofactor evidence="4">
        <name>Zn(2+)</name>
        <dbReference type="ChEBI" id="CHEBI:29105"/>
    </cofactor>
</comment>
<organism evidence="7 8">
    <name type="scientific">Lactonifactor longoviformis DSM 17459</name>
    <dbReference type="NCBI Taxonomy" id="1122155"/>
    <lineage>
        <taxon>Bacteria</taxon>
        <taxon>Bacillati</taxon>
        <taxon>Bacillota</taxon>
        <taxon>Clostridia</taxon>
        <taxon>Eubacteriales</taxon>
        <taxon>Clostridiaceae</taxon>
        <taxon>Lactonifactor</taxon>
    </lineage>
</organism>
<accession>A0A1M5A3V2</accession>
<dbReference type="EMBL" id="FQVI01000018">
    <property type="protein sequence ID" value="SHF24973.1"/>
    <property type="molecule type" value="Genomic_DNA"/>
</dbReference>
<dbReference type="InterPro" id="IPR002328">
    <property type="entry name" value="ADH_Zn_CS"/>
</dbReference>
<keyword evidence="8" id="KW-1185">Reference proteome</keyword>
<evidence type="ECO:0000256" key="4">
    <source>
        <dbReference type="RuleBase" id="RU361277"/>
    </source>
</evidence>
<dbReference type="SUPFAM" id="SSF51735">
    <property type="entry name" value="NAD(P)-binding Rossmann-fold domains"/>
    <property type="match status" value="1"/>
</dbReference>
<dbReference type="InterPro" id="IPR013154">
    <property type="entry name" value="ADH-like_N"/>
</dbReference>
<dbReference type="Proteomes" id="UP000184245">
    <property type="component" value="Unassembled WGS sequence"/>
</dbReference>
<dbReference type="InterPro" id="IPR011032">
    <property type="entry name" value="GroES-like_sf"/>
</dbReference>
<evidence type="ECO:0000259" key="6">
    <source>
        <dbReference type="Pfam" id="PF08240"/>
    </source>
</evidence>
<dbReference type="GO" id="GO:0008270">
    <property type="term" value="F:zinc ion binding"/>
    <property type="evidence" value="ECO:0007669"/>
    <property type="project" value="InterPro"/>
</dbReference>
<dbReference type="RefSeq" id="WP_072853223.1">
    <property type="nucleotide sequence ID" value="NZ_FQVI01000018.1"/>
</dbReference>
<gene>
    <name evidence="7" type="ORF">SAMN02745158_03021</name>
</gene>